<organism evidence="2 3">
    <name type="scientific">Parascedosporium putredinis</name>
    <dbReference type="NCBI Taxonomy" id="1442378"/>
    <lineage>
        <taxon>Eukaryota</taxon>
        <taxon>Fungi</taxon>
        <taxon>Dikarya</taxon>
        <taxon>Ascomycota</taxon>
        <taxon>Pezizomycotina</taxon>
        <taxon>Sordariomycetes</taxon>
        <taxon>Hypocreomycetidae</taxon>
        <taxon>Microascales</taxon>
        <taxon>Microascaceae</taxon>
        <taxon>Parascedosporium</taxon>
    </lineage>
</organism>
<evidence type="ECO:0008006" key="4">
    <source>
        <dbReference type="Google" id="ProtNLM"/>
    </source>
</evidence>
<protein>
    <recommendedName>
        <fullName evidence="4">RGS domain-containing protein</fullName>
    </recommendedName>
</protein>
<reference evidence="2" key="1">
    <citation type="submission" date="2022-11" db="EMBL/GenBank/DDBJ databases">
        <authorList>
            <person name="Scott C."/>
            <person name="Bruce N."/>
        </authorList>
    </citation>
    <scope>NUCLEOTIDE SEQUENCE</scope>
</reference>
<keyword evidence="1" id="KW-0472">Membrane</keyword>
<dbReference type="OrthoDB" id="5313079at2759"/>
<dbReference type="InterPro" id="IPR044926">
    <property type="entry name" value="RGS_subdomain_2"/>
</dbReference>
<comment type="caution">
    <text evidence="2">The sequence shown here is derived from an EMBL/GenBank/DDBJ whole genome shotgun (WGS) entry which is preliminary data.</text>
</comment>
<dbReference type="SUPFAM" id="SSF48097">
    <property type="entry name" value="Regulator of G-protein signaling, RGS"/>
    <property type="match status" value="1"/>
</dbReference>
<dbReference type="InterPro" id="IPR036305">
    <property type="entry name" value="RGS_sf"/>
</dbReference>
<feature type="transmembrane region" description="Helical" evidence="1">
    <location>
        <begin position="115"/>
        <end position="136"/>
    </location>
</feature>
<feature type="transmembrane region" description="Helical" evidence="1">
    <location>
        <begin position="20"/>
        <end position="41"/>
    </location>
</feature>
<dbReference type="Proteomes" id="UP000838763">
    <property type="component" value="Unassembled WGS sequence"/>
</dbReference>
<evidence type="ECO:0000313" key="2">
    <source>
        <dbReference type="EMBL" id="CAI4213870.1"/>
    </source>
</evidence>
<dbReference type="EMBL" id="CALLCH030000009">
    <property type="protein sequence ID" value="CAI4213870.1"/>
    <property type="molecule type" value="Genomic_DNA"/>
</dbReference>
<keyword evidence="1" id="KW-0812">Transmembrane</keyword>
<name>A0A9P1M877_9PEZI</name>
<evidence type="ECO:0000313" key="3">
    <source>
        <dbReference type="Proteomes" id="UP000838763"/>
    </source>
</evidence>
<evidence type="ECO:0000256" key="1">
    <source>
        <dbReference type="SAM" id="Phobius"/>
    </source>
</evidence>
<proteinExistence type="predicted"/>
<dbReference type="Gene3D" id="1.10.167.10">
    <property type="entry name" value="Regulator of G-protein Signalling 4, domain 2"/>
    <property type="match status" value="1"/>
</dbReference>
<keyword evidence="3" id="KW-1185">Reference proteome</keyword>
<feature type="transmembrane region" description="Helical" evidence="1">
    <location>
        <begin position="212"/>
        <end position="230"/>
    </location>
</feature>
<sequence length="461" mass="51563">MVFLYLRRDLPLLRVRSLSLSFAAVIMLHLYWLAVQLGYVYGALMPAAVEYWIMSIYLPFGIALFQASNTQLLYVSKAQKRFARHDSMSTVRSRPETEKPSLRSIHRKLDYPTRMLLYVSLGMLFQLFLTTVMFLITRKFHPEFGVPGTEVTGTPPSKGRRVQGLGVVALGVLADLTMACCLAGLHASPMWLIALYVPGMAPVNQYFIPPQWIAVSVMVLEIFTILYPCYQTMRHQSLQQETLDSIARWESRNKAKNDDSVSDSWKSLAGVGKASSAFSTSDSVLVIGALEYVLDKNPEPLRQFSALKDFSGENIAFLMSVAEWNKTTAIARELARDKFNHALRIYNEYINPKGAEFPINIASSELRKLNDIFEAAARVMFGSRQVVADPVCPFDTIETSSASELTAVGSGSSVRSGDKKARTSSCADGSIKYLVLTNTWPKFVKERRTSVDSNRSDETYC</sequence>
<gene>
    <name evidence="2" type="ORF">PPNO1_LOCUS3614</name>
</gene>
<accession>A0A9P1M877</accession>
<dbReference type="AlphaFoldDB" id="A0A9P1M877"/>
<feature type="transmembrane region" description="Helical" evidence="1">
    <location>
        <begin position="48"/>
        <end position="67"/>
    </location>
</feature>
<keyword evidence="1" id="KW-1133">Transmembrane helix</keyword>